<evidence type="ECO:0000313" key="3">
    <source>
        <dbReference type="Proteomes" id="UP000310095"/>
    </source>
</evidence>
<keyword evidence="3" id="KW-1185">Reference proteome</keyword>
<protein>
    <submittedName>
        <fullName evidence="2">Uncharacterized protein</fullName>
    </submittedName>
</protein>
<dbReference type="RefSeq" id="WP_019094218.1">
    <property type="nucleotide sequence ID" value="NZ_BQHN01000030.1"/>
</dbReference>
<comment type="caution">
    <text evidence="2">The sequence shown here is derived from an EMBL/GenBank/DDBJ whole genome shotgun (WGS) entry which is preliminary data.</text>
</comment>
<dbReference type="Proteomes" id="UP000310095">
    <property type="component" value="Unassembled WGS sequence"/>
</dbReference>
<sequence>MAISAARFPINHSVGTGMILRKTALYMALVMAGVLIGYSIKPSNGLQVTAGQLISCGKTTIPTIEM</sequence>
<dbReference type="EMBL" id="VAVY01000001">
    <property type="protein sequence ID" value="TMM67337.1"/>
    <property type="molecule type" value="Genomic_DNA"/>
</dbReference>
<name>A0ABY2VP18_9PSED</name>
<evidence type="ECO:0000313" key="2">
    <source>
        <dbReference type="EMBL" id="TMM67337.1"/>
    </source>
</evidence>
<accession>A0ABY2VP18</accession>
<keyword evidence="1" id="KW-0812">Transmembrane</keyword>
<organism evidence="2 3">
    <name type="scientific">Pseudomonas protegens</name>
    <dbReference type="NCBI Taxonomy" id="380021"/>
    <lineage>
        <taxon>Bacteria</taxon>
        <taxon>Pseudomonadati</taxon>
        <taxon>Pseudomonadota</taxon>
        <taxon>Gammaproteobacteria</taxon>
        <taxon>Pseudomonadales</taxon>
        <taxon>Pseudomonadaceae</taxon>
        <taxon>Pseudomonas</taxon>
    </lineage>
</organism>
<gene>
    <name evidence="2" type="ORF">FEF10_07800</name>
</gene>
<proteinExistence type="predicted"/>
<evidence type="ECO:0000256" key="1">
    <source>
        <dbReference type="SAM" id="Phobius"/>
    </source>
</evidence>
<keyword evidence="1" id="KW-0472">Membrane</keyword>
<reference evidence="2 3" key="1">
    <citation type="submission" date="2019-05" db="EMBL/GenBank/DDBJ databases">
        <title>Identification and Biocontrol Activity Analysis of Biocontrol Strain PF-1 Based on Genome-wide Data.</title>
        <authorList>
            <person name="Qi J."/>
        </authorList>
    </citation>
    <scope>NUCLEOTIDE SEQUENCE [LARGE SCALE GENOMIC DNA]</scope>
    <source>
        <strain evidence="2 3">PF-1</strain>
    </source>
</reference>
<keyword evidence="1" id="KW-1133">Transmembrane helix</keyword>
<dbReference type="GeneID" id="57476862"/>
<feature type="transmembrane region" description="Helical" evidence="1">
    <location>
        <begin position="23"/>
        <end position="40"/>
    </location>
</feature>